<evidence type="ECO:0000313" key="2">
    <source>
        <dbReference type="Proteomes" id="UP001054945"/>
    </source>
</evidence>
<comment type="caution">
    <text evidence="1">The sequence shown here is derived from an EMBL/GenBank/DDBJ whole genome shotgun (WGS) entry which is preliminary data.</text>
</comment>
<dbReference type="Proteomes" id="UP001054945">
    <property type="component" value="Unassembled WGS sequence"/>
</dbReference>
<accession>A0AAV4VI17</accession>
<dbReference type="AlphaFoldDB" id="A0AAV4VI17"/>
<sequence length="238" mass="27197">MNERTDLDWVMKQYVNSFLLHRFSLGGGRSKNRLDTVPDEREGVVVLTRSDLGQGEGHRQGHGVRRLHLLQLQRSRSRHSGANRGDRREGLSDISLCLHYKHFLPGEFIQKEHHVGRGVIQENSPRALSRVVPSGVQRGPRSGPERSGSRIIVIKLPDLPKDDELPKEIQLYLKSTTYPHLGRSTSGTSCCTYSPGRRLSRNPKPERMADFSCPLQTSPFESIFPRLRMWWQCRNLVL</sequence>
<evidence type="ECO:0000313" key="1">
    <source>
        <dbReference type="EMBL" id="GIY69479.1"/>
    </source>
</evidence>
<proteinExistence type="predicted"/>
<gene>
    <name evidence="1" type="ORF">CEXT_351331</name>
</gene>
<dbReference type="EMBL" id="BPLR01014537">
    <property type="protein sequence ID" value="GIY69479.1"/>
    <property type="molecule type" value="Genomic_DNA"/>
</dbReference>
<reference evidence="1 2" key="1">
    <citation type="submission" date="2021-06" db="EMBL/GenBank/DDBJ databases">
        <title>Caerostris extrusa draft genome.</title>
        <authorList>
            <person name="Kono N."/>
            <person name="Arakawa K."/>
        </authorList>
    </citation>
    <scope>NUCLEOTIDE SEQUENCE [LARGE SCALE GENOMIC DNA]</scope>
</reference>
<name>A0AAV4VI17_CAEEX</name>
<protein>
    <submittedName>
        <fullName evidence="1">Uncharacterized protein</fullName>
    </submittedName>
</protein>
<keyword evidence="2" id="KW-1185">Reference proteome</keyword>
<organism evidence="1 2">
    <name type="scientific">Caerostris extrusa</name>
    <name type="common">Bark spider</name>
    <name type="synonym">Caerostris bankana</name>
    <dbReference type="NCBI Taxonomy" id="172846"/>
    <lineage>
        <taxon>Eukaryota</taxon>
        <taxon>Metazoa</taxon>
        <taxon>Ecdysozoa</taxon>
        <taxon>Arthropoda</taxon>
        <taxon>Chelicerata</taxon>
        <taxon>Arachnida</taxon>
        <taxon>Araneae</taxon>
        <taxon>Araneomorphae</taxon>
        <taxon>Entelegynae</taxon>
        <taxon>Araneoidea</taxon>
        <taxon>Araneidae</taxon>
        <taxon>Caerostris</taxon>
    </lineage>
</organism>